<dbReference type="EMBL" id="UPPP01000084">
    <property type="protein sequence ID" value="VBB08182.1"/>
    <property type="molecule type" value="Genomic_DNA"/>
</dbReference>
<evidence type="ECO:0000256" key="1">
    <source>
        <dbReference type="ARBA" id="ARBA00022679"/>
    </source>
</evidence>
<dbReference type="GO" id="GO:0016020">
    <property type="term" value="C:membrane"/>
    <property type="evidence" value="ECO:0007669"/>
    <property type="project" value="InterPro"/>
</dbReference>
<evidence type="ECO:0000256" key="4">
    <source>
        <dbReference type="SAM" id="Coils"/>
    </source>
</evidence>
<dbReference type="PROSITE" id="PS00676">
    <property type="entry name" value="SIGMA54_INTERACT_2"/>
    <property type="match status" value="1"/>
</dbReference>
<feature type="domain" description="PTS EIIA type-2" evidence="6">
    <location>
        <begin position="931"/>
        <end position="1068"/>
    </location>
</feature>
<dbReference type="CDD" id="cd00211">
    <property type="entry name" value="PTS_IIA_fru"/>
    <property type="match status" value="1"/>
</dbReference>
<dbReference type="InterPro" id="IPR011608">
    <property type="entry name" value="PRD"/>
</dbReference>
<dbReference type="SUPFAM" id="SSF52540">
    <property type="entry name" value="P-loop containing nucleoside triphosphate hydrolases"/>
    <property type="match status" value="1"/>
</dbReference>
<evidence type="ECO:0000259" key="6">
    <source>
        <dbReference type="PROSITE" id="PS51094"/>
    </source>
</evidence>
<evidence type="ECO:0000259" key="8">
    <source>
        <dbReference type="PROSITE" id="PS51372"/>
    </source>
</evidence>
<dbReference type="Gene3D" id="1.10.1790.10">
    <property type="entry name" value="PRD domain"/>
    <property type="match status" value="1"/>
</dbReference>
<dbReference type="InterPro" id="IPR027417">
    <property type="entry name" value="P-loop_NTPase"/>
</dbReference>
<dbReference type="InterPro" id="IPR036634">
    <property type="entry name" value="PRD_sf"/>
</dbReference>
<dbReference type="PROSITE" id="PS50045">
    <property type="entry name" value="SIGMA54_INTERACT_4"/>
    <property type="match status" value="1"/>
</dbReference>
<evidence type="ECO:0000256" key="2">
    <source>
        <dbReference type="ARBA" id="ARBA00022741"/>
    </source>
</evidence>
<keyword evidence="2" id="KW-0547">Nucleotide-binding</keyword>
<proteinExistence type="predicted"/>
<dbReference type="PROSITE" id="PS51372">
    <property type="entry name" value="PRD_2"/>
    <property type="match status" value="1"/>
</dbReference>
<dbReference type="Pfam" id="PF00359">
    <property type="entry name" value="PTS_EIIA_2"/>
    <property type="match status" value="1"/>
</dbReference>
<dbReference type="InterPro" id="IPR002178">
    <property type="entry name" value="PTS_EIIA_type-2_dom"/>
</dbReference>
<dbReference type="AlphaFoldDB" id="A0A498RDH4"/>
<evidence type="ECO:0000259" key="7">
    <source>
        <dbReference type="PROSITE" id="PS51096"/>
    </source>
</evidence>
<feature type="domain" description="Sigma-54 factor interaction" evidence="5">
    <location>
        <begin position="209"/>
        <end position="441"/>
    </location>
</feature>
<dbReference type="Proteomes" id="UP000277811">
    <property type="component" value="Unassembled WGS sequence"/>
</dbReference>
<dbReference type="Gene3D" id="3.40.930.10">
    <property type="entry name" value="Mannitol-specific EII, Chain A"/>
    <property type="match status" value="1"/>
</dbReference>
<dbReference type="Pfam" id="PF03610">
    <property type="entry name" value="EIIA-man"/>
    <property type="match status" value="1"/>
</dbReference>
<dbReference type="InterPro" id="IPR016152">
    <property type="entry name" value="PTrfase/Anion_transptr"/>
</dbReference>
<dbReference type="InterPro" id="IPR004701">
    <property type="entry name" value="PTS_EIIA_man-typ"/>
</dbReference>
<dbReference type="Gene3D" id="1.10.10.60">
    <property type="entry name" value="Homeodomain-like"/>
    <property type="match status" value="1"/>
</dbReference>
<dbReference type="Gene3D" id="3.40.50.510">
    <property type="entry name" value="Phosphotransferase system, mannose-type IIA component"/>
    <property type="match status" value="1"/>
</dbReference>
<dbReference type="PANTHER" id="PTHR32071">
    <property type="entry name" value="TRANSCRIPTIONAL REGULATORY PROTEIN"/>
    <property type="match status" value="1"/>
</dbReference>
<gene>
    <name evidence="9" type="ORF">LUCI_3450</name>
</gene>
<keyword evidence="1 9" id="KW-0808">Transferase</keyword>
<dbReference type="GO" id="GO:0009401">
    <property type="term" value="P:phosphoenolpyruvate-dependent sugar phosphotransferase system"/>
    <property type="evidence" value="ECO:0007669"/>
    <property type="project" value="InterPro"/>
</dbReference>
<dbReference type="InterPro" id="IPR002078">
    <property type="entry name" value="Sigma_54_int"/>
</dbReference>
<dbReference type="SUPFAM" id="SSF53062">
    <property type="entry name" value="PTS system fructose IIA component-like"/>
    <property type="match status" value="1"/>
</dbReference>
<evidence type="ECO:0000259" key="5">
    <source>
        <dbReference type="PROSITE" id="PS50045"/>
    </source>
</evidence>
<feature type="coiled-coil region" evidence="4">
    <location>
        <begin position="512"/>
        <end position="539"/>
    </location>
</feature>
<keyword evidence="10" id="KW-1185">Reference proteome</keyword>
<dbReference type="SUPFAM" id="SSF55804">
    <property type="entry name" value="Phoshotransferase/anion transport protein"/>
    <property type="match status" value="1"/>
</dbReference>
<dbReference type="SUPFAM" id="SSF63520">
    <property type="entry name" value="PTS-regulatory domain, PRD"/>
    <property type="match status" value="1"/>
</dbReference>
<feature type="domain" description="PRD" evidence="8">
    <location>
        <begin position="566"/>
        <end position="670"/>
    </location>
</feature>
<feature type="domain" description="PTS EIIA type-4" evidence="7">
    <location>
        <begin position="675"/>
        <end position="798"/>
    </location>
</feature>
<dbReference type="PROSITE" id="PS51096">
    <property type="entry name" value="PTS_EIIA_TYPE_4"/>
    <property type="match status" value="1"/>
</dbReference>
<protein>
    <submittedName>
        <fullName evidence="9">Phosphotransferase system mannose-type iia component</fullName>
    </submittedName>
</protein>
<dbReference type="InterPro" id="IPR025943">
    <property type="entry name" value="Sigma_54_int_dom_ATP-bd_2"/>
</dbReference>
<evidence type="ECO:0000313" key="9">
    <source>
        <dbReference type="EMBL" id="VBB08182.1"/>
    </source>
</evidence>
<name>A0A498RDH4_9FIRM</name>
<dbReference type="Pfam" id="PF00158">
    <property type="entry name" value="Sigma54_activat"/>
    <property type="match status" value="1"/>
</dbReference>
<organism evidence="9 10">
    <name type="scientific">Lucifera butyrica</name>
    <dbReference type="NCBI Taxonomy" id="1351585"/>
    <lineage>
        <taxon>Bacteria</taxon>
        <taxon>Bacillati</taxon>
        <taxon>Bacillota</taxon>
        <taxon>Negativicutes</taxon>
        <taxon>Veillonellales</taxon>
        <taxon>Veillonellaceae</taxon>
        <taxon>Lucifera</taxon>
    </lineage>
</organism>
<dbReference type="InterPro" id="IPR003593">
    <property type="entry name" value="AAA+_ATPase"/>
</dbReference>
<dbReference type="GO" id="GO:0006355">
    <property type="term" value="P:regulation of DNA-templated transcription"/>
    <property type="evidence" value="ECO:0007669"/>
    <property type="project" value="InterPro"/>
</dbReference>
<dbReference type="GO" id="GO:0016740">
    <property type="term" value="F:transferase activity"/>
    <property type="evidence" value="ECO:0007669"/>
    <property type="project" value="UniProtKB-KW"/>
</dbReference>
<keyword evidence="3" id="KW-0067">ATP-binding</keyword>
<dbReference type="InterPro" id="IPR036662">
    <property type="entry name" value="PTS_EIIA_man-typ_sf"/>
</dbReference>
<accession>A0A498RDH4</accession>
<evidence type="ECO:0000256" key="3">
    <source>
        <dbReference type="ARBA" id="ARBA00022840"/>
    </source>
</evidence>
<dbReference type="PANTHER" id="PTHR32071:SF38">
    <property type="entry name" value="PSP OPERON TRANSCRIPTIONAL ACTIVATOR"/>
    <property type="match status" value="1"/>
</dbReference>
<keyword evidence="4" id="KW-0175">Coiled coil</keyword>
<dbReference type="Gene3D" id="3.40.50.300">
    <property type="entry name" value="P-loop containing nucleotide triphosphate hydrolases"/>
    <property type="match status" value="1"/>
</dbReference>
<dbReference type="CDD" id="cd00009">
    <property type="entry name" value="AAA"/>
    <property type="match status" value="1"/>
</dbReference>
<dbReference type="GO" id="GO:0005524">
    <property type="term" value="F:ATP binding"/>
    <property type="evidence" value="ECO:0007669"/>
    <property type="project" value="UniProtKB-KW"/>
</dbReference>
<dbReference type="Pfam" id="PF00874">
    <property type="entry name" value="PRD"/>
    <property type="match status" value="1"/>
</dbReference>
<dbReference type="PROSITE" id="PS51094">
    <property type="entry name" value="PTS_EIIA_TYPE_2"/>
    <property type="match status" value="1"/>
</dbReference>
<reference evidence="9 10" key="1">
    <citation type="submission" date="2018-06" db="EMBL/GenBank/DDBJ databases">
        <authorList>
            <person name="Strepis N."/>
        </authorList>
    </citation>
    <scope>NUCLEOTIDE SEQUENCE [LARGE SCALE GENOMIC DNA]</scope>
    <source>
        <strain evidence="9">LUCI</strain>
    </source>
</reference>
<sequence>MLAVCGRGRVNLAIHITDYSYRENCTNIQNAIICVIVCDEKGCSGFVESAIARIDKRNKTVWHKICNINKQRGGFSLIKQLRSLIEGEDKKNPLTDEELAQRLGVGREKINELRQAADIPNYLSRREDVLLKAIAQLLRENRDLSYRKLVIALNKQGFQISSFGLTKYRKDMEAIRAGNTGKATPDIAKPPQRILSNAEVEKNEAFSSVVGYNGSLAPVIKLAKAAILYPQYGLHTMISGSTGVGKSQLVEEMHRFAQQVRSRKIPLVVFNCADYGDNPQLLVAQLFGYGKGSFTGAEADKAGLVEKANGGILFLDEIHRLPPKGQEILFRIMDKGEFSRLGETERVRKVNLMIIGATTEGIESSLLNTFRRRIPVTIQIPPLEGRPNSERLQLIRIFLGREAARINKVIQVPKEIMKLLLLYQCSGNIGQLKSDIQVICAKAFLNSLSGGSEIMKISLTDLPLHVKNQPANLVLQKTELDLIGAGELEIAPNSKPGITAMVSKDIPEYNIYQLMEKRMDELLRDHKSAAEAKQILDNELEDKIRVTTLSIENKYAGISTTLLQDIVGEELIRVMDDIKRILVSEMGVRDFGIINVLCLHLSAAWERLRTGKPIVNPHWESVRNHYKREFKIALKITRMLKLKLGLEFPEEEAGFIALYLNHFSAKERAGNFAGNVGLIVVTHGEVAKALIDIAQAIVGIQHGVAITMGMDEKVEAVLERVRAAAKAVNQGRGVLLLVDMGSLITFGELITEELGIPTRVIARVDTLLVMEAIRKSVLPSATLYTVYDSLVELGELFPRLIAKPRTGPKTDWQKTIVTTCFTGKGTALKIKYIIEEKLRQLKSDMEVIPLGLMGSQSDIAAEIACLQQASREIVLITGMINPHYQEIPFLPMEEVLNGEKLETLIANIKLRDELVEKNALQEECIPAGLKDLFHAGLVRVFHSLASKEEILNIMAGVMCAAGYVGENFYNDVMERESWGSSYIGNGVAIPHTGKTANIYKPGIGIAVIKNPAAWDEDEVSMVFMLALKAEHKDLFLSFYSLLKETDMVEQLGNLSDAGLIVTEVLNYVGKTGCV</sequence>
<evidence type="ECO:0000313" key="10">
    <source>
        <dbReference type="Proteomes" id="UP000277811"/>
    </source>
</evidence>
<dbReference type="SMART" id="SM00382">
    <property type="entry name" value="AAA"/>
    <property type="match status" value="1"/>
</dbReference>